<dbReference type="GO" id="GO:0005829">
    <property type="term" value="C:cytosol"/>
    <property type="evidence" value="ECO:0007669"/>
    <property type="project" value="TreeGrafter"/>
</dbReference>
<evidence type="ECO:0000313" key="2">
    <source>
        <dbReference type="EMBL" id="MBO2025647.1"/>
    </source>
</evidence>
<dbReference type="CDD" id="cd01741">
    <property type="entry name" value="GATase1_1"/>
    <property type="match status" value="1"/>
</dbReference>
<dbReference type="EMBL" id="JAGETN010000018">
    <property type="protein sequence ID" value="MBO2025647.1"/>
    <property type="molecule type" value="Genomic_DNA"/>
</dbReference>
<sequence>MTRNRLLLVQTGTPPTAIRQRGDLPRWFRTLLAPWQKLTTVRVFEDEPLPTPDNQTIAVLTGSWAMVTDRLAWSERTADWIRQAVAIDMPLFGVCYGHQLMAHARGEVASGGRESGSQTITLSPWGIDDPLLIGLPATFPAHLSHLQTVTRLPEGATVLAASSHDPHQIVRYGPHAVSTQFHPEFTAPIARSLIRHREAVLQAEGIDAAHDEVQERPQGAAIPRFVSAFLTPDAPGH</sequence>
<dbReference type="SUPFAM" id="SSF52317">
    <property type="entry name" value="Class I glutamine amidotransferase-like"/>
    <property type="match status" value="1"/>
</dbReference>
<dbReference type="NCBIfam" id="NF006562">
    <property type="entry name" value="PRK09065.1"/>
    <property type="match status" value="1"/>
</dbReference>
<evidence type="ECO:0000259" key="1">
    <source>
        <dbReference type="Pfam" id="PF00117"/>
    </source>
</evidence>
<dbReference type="PANTHER" id="PTHR42695:SF5">
    <property type="entry name" value="GLUTAMINE AMIDOTRANSFERASE YLR126C-RELATED"/>
    <property type="match status" value="1"/>
</dbReference>
<dbReference type="AlphaFoldDB" id="A0A939SPH6"/>
<dbReference type="InterPro" id="IPR017926">
    <property type="entry name" value="GATASE"/>
</dbReference>
<keyword evidence="2" id="KW-0315">Glutamine amidotransferase</keyword>
<comment type="caution">
    <text evidence="2">The sequence shown here is derived from an EMBL/GenBank/DDBJ whole genome shotgun (WGS) entry which is preliminary data.</text>
</comment>
<evidence type="ECO:0000313" key="3">
    <source>
        <dbReference type="Proteomes" id="UP000664267"/>
    </source>
</evidence>
<gene>
    <name evidence="2" type="ORF">J4733_12755</name>
</gene>
<reference evidence="2" key="1">
    <citation type="submission" date="2021-03" db="EMBL/GenBank/DDBJ databases">
        <title>Molecular epidemiology and mechanisms of colistin and carbapenem resistance in Enterobacteriaceae from clinical isolates, the environment and porcine samples in Pretoria, South Africa.</title>
        <authorList>
            <person name="Bogoshi D."/>
            <person name="Mbelle N.M."/>
            <person name="Naidoo V."/>
            <person name="Osei Sekyere J."/>
        </authorList>
    </citation>
    <scope>NUCLEOTIDE SEQUENCE</scope>
    <source>
        <strain evidence="2">C029</strain>
    </source>
</reference>
<feature type="domain" description="Glutamine amidotransferase" evidence="1">
    <location>
        <begin position="74"/>
        <end position="187"/>
    </location>
</feature>
<dbReference type="Proteomes" id="UP000664267">
    <property type="component" value="Unassembled WGS sequence"/>
</dbReference>
<dbReference type="InterPro" id="IPR029062">
    <property type="entry name" value="Class_I_gatase-like"/>
</dbReference>
<name>A0A939SPH6_KLEPN</name>
<dbReference type="InterPro" id="IPR044992">
    <property type="entry name" value="ChyE-like"/>
</dbReference>
<dbReference type="PROSITE" id="PS51273">
    <property type="entry name" value="GATASE_TYPE_1"/>
    <property type="match status" value="1"/>
</dbReference>
<organism evidence="2 3">
    <name type="scientific">Klebsiella pneumoniae</name>
    <dbReference type="NCBI Taxonomy" id="573"/>
    <lineage>
        <taxon>Bacteria</taxon>
        <taxon>Pseudomonadati</taxon>
        <taxon>Pseudomonadota</taxon>
        <taxon>Gammaproteobacteria</taxon>
        <taxon>Enterobacterales</taxon>
        <taxon>Enterobacteriaceae</taxon>
        <taxon>Klebsiella/Raoultella group</taxon>
        <taxon>Klebsiella</taxon>
        <taxon>Klebsiella pneumoniae complex</taxon>
    </lineage>
</organism>
<accession>A0A939SPH6</accession>
<dbReference type="PANTHER" id="PTHR42695">
    <property type="entry name" value="GLUTAMINE AMIDOTRANSFERASE YLR126C-RELATED"/>
    <property type="match status" value="1"/>
</dbReference>
<dbReference type="Pfam" id="PF00117">
    <property type="entry name" value="GATase"/>
    <property type="match status" value="1"/>
</dbReference>
<proteinExistence type="predicted"/>
<dbReference type="Gene3D" id="3.40.50.880">
    <property type="match status" value="1"/>
</dbReference>
<protein>
    <submittedName>
        <fullName evidence="2">Glutamine amidotransferase</fullName>
    </submittedName>
</protein>